<evidence type="ECO:0000313" key="3">
    <source>
        <dbReference type="Proteomes" id="UP001595681"/>
    </source>
</evidence>
<keyword evidence="1" id="KW-0472">Membrane</keyword>
<gene>
    <name evidence="2" type="ORF">ACFOKF_13400</name>
</gene>
<feature type="transmembrane region" description="Helical" evidence="1">
    <location>
        <begin position="12"/>
        <end position="45"/>
    </location>
</feature>
<sequence length="448" mass="47216">MTQGYSAILTRCMLISAIGLLSGVAFSLPPYLPLLLGLAPLIWYHLGYLRKHAGEGISQPAVDSVYYFGFLITIGALGATALRLGIYGIEGSFAAVAMQFGLGLLATGYAVWARIHLTASSKLLDEANLEEAMNRYVERSRELVTNVEMASSSFSAYANTVLTNTEAFAQRVHADSATEIKNAAQLFRDSITGLSEEGKLALQSLRAVVNDVTFGSEREELRRSVSAMTTTVTALTSSLEELKASSQAGASVVGDFAGGLAAVSKAASDAAQGLGELGDRNGVLPKVIAALQDSRAQFEQLNLSVDVAGASATKFSDSITSTTSAAEAFGTNSNQAVQSMHKIAATLEKIASFAVSIENLEGRLQTLGNVSDKSDASLTGMVGKIDELKEVLENLNFALIDSTGGLKDAMSTISDELEGRLRRSIETVEAHVERVNVVMPSSPVQGTA</sequence>
<feature type="transmembrane region" description="Helical" evidence="1">
    <location>
        <begin position="93"/>
        <end position="112"/>
    </location>
</feature>
<keyword evidence="3" id="KW-1185">Reference proteome</keyword>
<dbReference type="Proteomes" id="UP001595681">
    <property type="component" value="Unassembled WGS sequence"/>
</dbReference>
<evidence type="ECO:0008006" key="4">
    <source>
        <dbReference type="Google" id="ProtNLM"/>
    </source>
</evidence>
<protein>
    <recommendedName>
        <fullName evidence="4">Methyl-accepting chemotaxis protein</fullName>
    </recommendedName>
</protein>
<accession>A0ABV7NI64</accession>
<reference evidence="3" key="1">
    <citation type="journal article" date="2019" name="Int. J. Syst. Evol. Microbiol.">
        <title>The Global Catalogue of Microorganisms (GCM) 10K type strain sequencing project: providing services to taxonomists for standard genome sequencing and annotation.</title>
        <authorList>
            <consortium name="The Broad Institute Genomics Platform"/>
            <consortium name="The Broad Institute Genome Sequencing Center for Infectious Disease"/>
            <person name="Wu L."/>
            <person name="Ma J."/>
        </authorList>
    </citation>
    <scope>NUCLEOTIDE SEQUENCE [LARGE SCALE GENOMIC DNA]</scope>
    <source>
        <strain evidence="3">CCM 7491</strain>
    </source>
</reference>
<keyword evidence="1" id="KW-0812">Transmembrane</keyword>
<dbReference type="Gene3D" id="1.10.287.1490">
    <property type="match status" value="1"/>
</dbReference>
<evidence type="ECO:0000256" key="1">
    <source>
        <dbReference type="SAM" id="Phobius"/>
    </source>
</evidence>
<organism evidence="2 3">
    <name type="scientific">Sphingobium rhizovicinum</name>
    <dbReference type="NCBI Taxonomy" id="432308"/>
    <lineage>
        <taxon>Bacteria</taxon>
        <taxon>Pseudomonadati</taxon>
        <taxon>Pseudomonadota</taxon>
        <taxon>Alphaproteobacteria</taxon>
        <taxon>Sphingomonadales</taxon>
        <taxon>Sphingomonadaceae</taxon>
        <taxon>Sphingobium</taxon>
    </lineage>
</organism>
<evidence type="ECO:0000313" key="2">
    <source>
        <dbReference type="EMBL" id="MFC3442167.1"/>
    </source>
</evidence>
<dbReference type="RefSeq" id="WP_380796204.1">
    <property type="nucleotide sequence ID" value="NZ_JBHRVU010000004.1"/>
</dbReference>
<dbReference type="EMBL" id="JBHRVU010000004">
    <property type="protein sequence ID" value="MFC3442167.1"/>
    <property type="molecule type" value="Genomic_DNA"/>
</dbReference>
<feature type="transmembrane region" description="Helical" evidence="1">
    <location>
        <begin position="65"/>
        <end position="86"/>
    </location>
</feature>
<keyword evidence="1" id="KW-1133">Transmembrane helix</keyword>
<proteinExistence type="predicted"/>
<comment type="caution">
    <text evidence="2">The sequence shown here is derived from an EMBL/GenBank/DDBJ whole genome shotgun (WGS) entry which is preliminary data.</text>
</comment>
<name>A0ABV7NI64_9SPHN</name>